<accession>A0A1I8FW34</accession>
<reference evidence="3" key="1">
    <citation type="submission" date="2016-11" db="UniProtKB">
        <authorList>
            <consortium name="WormBaseParasite"/>
        </authorList>
    </citation>
    <scope>IDENTIFICATION</scope>
</reference>
<proteinExistence type="predicted"/>
<evidence type="ECO:0000256" key="1">
    <source>
        <dbReference type="SAM" id="SignalP"/>
    </source>
</evidence>
<dbReference type="WBParaSite" id="maker-uti_cns_0000154-snap-gene-0.2-mRNA-1">
    <property type="protein sequence ID" value="maker-uti_cns_0000154-snap-gene-0.2-mRNA-1"/>
    <property type="gene ID" value="maker-uti_cns_0000154-snap-gene-0.2"/>
</dbReference>
<evidence type="ECO:0000313" key="2">
    <source>
        <dbReference type="Proteomes" id="UP000095280"/>
    </source>
</evidence>
<organism evidence="2 3">
    <name type="scientific">Macrostomum lignano</name>
    <dbReference type="NCBI Taxonomy" id="282301"/>
    <lineage>
        <taxon>Eukaryota</taxon>
        <taxon>Metazoa</taxon>
        <taxon>Spiralia</taxon>
        <taxon>Lophotrochozoa</taxon>
        <taxon>Platyhelminthes</taxon>
        <taxon>Rhabditophora</taxon>
        <taxon>Macrostomorpha</taxon>
        <taxon>Macrostomida</taxon>
        <taxon>Macrostomidae</taxon>
        <taxon>Macrostomum</taxon>
    </lineage>
</organism>
<keyword evidence="1" id="KW-0732">Signal</keyword>
<dbReference type="Proteomes" id="UP000095280">
    <property type="component" value="Unplaced"/>
</dbReference>
<feature type="chain" id="PRO_5009318846" evidence="1">
    <location>
        <begin position="25"/>
        <end position="121"/>
    </location>
</feature>
<sequence>MAGAMLGLWLVLQLLLTGPQDVLAIGNCSDATQMYCPTTKFCKTIEICVEELQTIEKNCSERNMNFCPKQGFCYNRTLYLPWSTCDYASERCDNFTDSSEPVELGRCYSGFNLCLEKKQCD</sequence>
<name>A0A1I8FW34_9PLAT</name>
<dbReference type="AlphaFoldDB" id="A0A1I8FW34"/>
<feature type="signal peptide" evidence="1">
    <location>
        <begin position="1"/>
        <end position="24"/>
    </location>
</feature>
<keyword evidence="2" id="KW-1185">Reference proteome</keyword>
<protein>
    <submittedName>
        <fullName evidence="3">Secreted protein</fullName>
    </submittedName>
</protein>
<evidence type="ECO:0000313" key="3">
    <source>
        <dbReference type="WBParaSite" id="maker-uti_cns_0000154-snap-gene-0.2-mRNA-1"/>
    </source>
</evidence>